<dbReference type="CDD" id="cd00064">
    <property type="entry name" value="FU"/>
    <property type="match status" value="1"/>
</dbReference>
<dbReference type="Gene3D" id="2.10.220.10">
    <property type="entry name" value="Hormone Receptor, Insulin-like Growth Factor Receptor 1, Chain A, domain 2"/>
    <property type="match status" value="1"/>
</dbReference>
<evidence type="ECO:0000256" key="1">
    <source>
        <dbReference type="ARBA" id="ARBA00004479"/>
    </source>
</evidence>
<evidence type="ECO:0000256" key="5">
    <source>
        <dbReference type="ARBA" id="ARBA00022692"/>
    </source>
</evidence>
<dbReference type="InterPro" id="IPR009030">
    <property type="entry name" value="Growth_fac_rcpt_cys_sf"/>
</dbReference>
<dbReference type="GO" id="GO:0016020">
    <property type="term" value="C:membrane"/>
    <property type="evidence" value="ECO:0007669"/>
    <property type="project" value="UniProtKB-SubCell"/>
</dbReference>
<feature type="domain" description="Receptor L-domain" evidence="16">
    <location>
        <begin position="27"/>
        <end position="149"/>
    </location>
</feature>
<evidence type="ECO:0000259" key="16">
    <source>
        <dbReference type="Pfam" id="PF01030"/>
    </source>
</evidence>
<evidence type="ECO:0000256" key="6">
    <source>
        <dbReference type="ARBA" id="ARBA00022741"/>
    </source>
</evidence>
<evidence type="ECO:0000256" key="11">
    <source>
        <dbReference type="ARBA" id="ARBA00023137"/>
    </source>
</evidence>
<evidence type="ECO:0000313" key="17">
    <source>
        <dbReference type="EMBL" id="CAG5117980.1"/>
    </source>
</evidence>
<keyword evidence="13" id="KW-0325">Glycoprotein</keyword>
<evidence type="ECO:0000256" key="4">
    <source>
        <dbReference type="ARBA" id="ARBA00022679"/>
    </source>
</evidence>
<evidence type="ECO:0000256" key="2">
    <source>
        <dbReference type="ARBA" id="ARBA00011902"/>
    </source>
</evidence>
<reference evidence="17" key="1">
    <citation type="submission" date="2021-04" db="EMBL/GenBank/DDBJ databases">
        <authorList>
            <consortium name="Molecular Ecology Group"/>
        </authorList>
    </citation>
    <scope>NUCLEOTIDE SEQUENCE</scope>
</reference>
<name>A0A8S3YSK6_9EUPU</name>
<dbReference type="EMBL" id="CAJHNH020000481">
    <property type="protein sequence ID" value="CAG5117980.1"/>
    <property type="molecule type" value="Genomic_DNA"/>
</dbReference>
<dbReference type="Pfam" id="PF00757">
    <property type="entry name" value="Furin-like"/>
    <property type="match status" value="1"/>
</dbReference>
<feature type="non-terminal residue" evidence="17">
    <location>
        <position position="354"/>
    </location>
</feature>
<dbReference type="Gene3D" id="3.80.20.20">
    <property type="entry name" value="Receptor L-domain"/>
    <property type="match status" value="2"/>
</dbReference>
<dbReference type="GO" id="GO:0007169">
    <property type="term" value="P:cell surface receptor protein tyrosine kinase signaling pathway"/>
    <property type="evidence" value="ECO:0007669"/>
    <property type="project" value="UniProtKB-ARBA"/>
</dbReference>
<accession>A0A8S3YSK6</accession>
<dbReference type="AlphaFoldDB" id="A0A8S3YSK6"/>
<keyword evidence="9" id="KW-1133">Transmembrane helix</keyword>
<evidence type="ECO:0000256" key="13">
    <source>
        <dbReference type="ARBA" id="ARBA00023180"/>
    </source>
</evidence>
<dbReference type="OrthoDB" id="6219513at2759"/>
<comment type="catalytic activity">
    <reaction evidence="14">
        <text>L-tyrosyl-[protein] + ATP = O-phospho-L-tyrosyl-[protein] + ADP + H(+)</text>
        <dbReference type="Rhea" id="RHEA:10596"/>
        <dbReference type="Rhea" id="RHEA-COMP:10136"/>
        <dbReference type="Rhea" id="RHEA-COMP:20101"/>
        <dbReference type="ChEBI" id="CHEBI:15378"/>
        <dbReference type="ChEBI" id="CHEBI:30616"/>
        <dbReference type="ChEBI" id="CHEBI:46858"/>
        <dbReference type="ChEBI" id="CHEBI:61978"/>
        <dbReference type="ChEBI" id="CHEBI:456216"/>
        <dbReference type="EC" id="2.7.10.1"/>
    </reaction>
</comment>
<evidence type="ECO:0000256" key="9">
    <source>
        <dbReference type="ARBA" id="ARBA00022989"/>
    </source>
</evidence>
<comment type="caution">
    <text evidence="17">The sequence shown here is derived from an EMBL/GenBank/DDBJ whole genome shotgun (WGS) entry which is preliminary data.</text>
</comment>
<evidence type="ECO:0000256" key="10">
    <source>
        <dbReference type="ARBA" id="ARBA00023136"/>
    </source>
</evidence>
<dbReference type="GO" id="GO:0005524">
    <property type="term" value="F:ATP binding"/>
    <property type="evidence" value="ECO:0007669"/>
    <property type="project" value="UniProtKB-KW"/>
</dbReference>
<evidence type="ECO:0000256" key="8">
    <source>
        <dbReference type="ARBA" id="ARBA00022840"/>
    </source>
</evidence>
<keyword evidence="12" id="KW-0675">Receptor</keyword>
<dbReference type="InterPro" id="IPR000494">
    <property type="entry name" value="Rcpt_L-dom"/>
</dbReference>
<evidence type="ECO:0000259" key="15">
    <source>
        <dbReference type="Pfam" id="PF00757"/>
    </source>
</evidence>
<keyword evidence="10" id="KW-0472">Membrane</keyword>
<keyword evidence="11" id="KW-0829">Tyrosine-protein kinase</keyword>
<sequence length="354" mass="39762">CYGTSTGFNIAGDSNARYRKYRDTYTNCTYVVGNLEILFLDDEEANYDMSFLSQIREVTGYVLLAGNYVDYIPLTSLQIIRGTTLYHHNKTGHMFSLFITLNYDDNILGGERGLKELRFTSLSEILNGKVFLQNNNMLCFDDTINWTDINPSSNPPVIINDTPKRQCGECHESCYNPITNHRHCWGEGPNMCQKLSYGVVCHDNCGGNRCYGSLPYQCCHQECAGGCTGPKKTDCFACKAFKDEDGCVSYCPKDVIYDKNLMMNKKNPDVKYTFGSLCVKECPDFLLQDGSSCVRQCSEGRHSKDRLCIPCNGPCPKKCNGTDPPHFLNSKNIKDFEGCTSVEGNMRILSSSFN</sequence>
<dbReference type="EC" id="2.7.10.1" evidence="2"/>
<dbReference type="InterPro" id="IPR006212">
    <property type="entry name" value="Furin_repeat"/>
</dbReference>
<organism evidence="17 18">
    <name type="scientific">Candidula unifasciata</name>
    <dbReference type="NCBI Taxonomy" id="100452"/>
    <lineage>
        <taxon>Eukaryota</taxon>
        <taxon>Metazoa</taxon>
        <taxon>Spiralia</taxon>
        <taxon>Lophotrochozoa</taxon>
        <taxon>Mollusca</taxon>
        <taxon>Gastropoda</taxon>
        <taxon>Heterobranchia</taxon>
        <taxon>Euthyneura</taxon>
        <taxon>Panpulmonata</taxon>
        <taxon>Eupulmonata</taxon>
        <taxon>Stylommatophora</taxon>
        <taxon>Helicina</taxon>
        <taxon>Helicoidea</taxon>
        <taxon>Geomitridae</taxon>
        <taxon>Candidula</taxon>
    </lineage>
</organism>
<proteinExistence type="predicted"/>
<evidence type="ECO:0000256" key="12">
    <source>
        <dbReference type="ARBA" id="ARBA00023170"/>
    </source>
</evidence>
<evidence type="ECO:0000256" key="14">
    <source>
        <dbReference type="ARBA" id="ARBA00051243"/>
    </source>
</evidence>
<dbReference type="SMART" id="SM00261">
    <property type="entry name" value="FU"/>
    <property type="match status" value="2"/>
</dbReference>
<dbReference type="InterPro" id="IPR036941">
    <property type="entry name" value="Rcpt_L-dom_sf"/>
</dbReference>
<feature type="non-terminal residue" evidence="17">
    <location>
        <position position="1"/>
    </location>
</feature>
<dbReference type="FunFam" id="2.10.220.10:FF:000001">
    <property type="entry name" value="Receptor protein-tyrosine kinase"/>
    <property type="match status" value="1"/>
</dbReference>
<gene>
    <name evidence="17" type="ORF">CUNI_LOCUS3538</name>
</gene>
<protein>
    <recommendedName>
        <fullName evidence="2">receptor protein-tyrosine kinase</fullName>
        <ecNumber evidence="2">2.7.10.1</ecNumber>
    </recommendedName>
</protein>
<evidence type="ECO:0000256" key="7">
    <source>
        <dbReference type="ARBA" id="ARBA00022777"/>
    </source>
</evidence>
<evidence type="ECO:0000256" key="3">
    <source>
        <dbReference type="ARBA" id="ARBA00022553"/>
    </source>
</evidence>
<keyword evidence="4" id="KW-0808">Transferase</keyword>
<dbReference type="InterPro" id="IPR006211">
    <property type="entry name" value="Furin-like_Cys-rich_dom"/>
</dbReference>
<feature type="domain" description="Furin-like cysteine-rich" evidence="15">
    <location>
        <begin position="164"/>
        <end position="320"/>
    </location>
</feature>
<evidence type="ECO:0000313" key="18">
    <source>
        <dbReference type="Proteomes" id="UP000678393"/>
    </source>
</evidence>
<dbReference type="SUPFAM" id="SSF52058">
    <property type="entry name" value="L domain-like"/>
    <property type="match status" value="2"/>
</dbReference>
<dbReference type="SUPFAM" id="SSF57184">
    <property type="entry name" value="Growth factor receptor domain"/>
    <property type="match status" value="1"/>
</dbReference>
<keyword evidence="3" id="KW-0597">Phosphoprotein</keyword>
<keyword evidence="18" id="KW-1185">Reference proteome</keyword>
<keyword evidence="7" id="KW-0418">Kinase</keyword>
<dbReference type="Pfam" id="PF01030">
    <property type="entry name" value="Recep_L_domain"/>
    <property type="match status" value="1"/>
</dbReference>
<keyword evidence="8" id="KW-0067">ATP-binding</keyword>
<comment type="subcellular location">
    <subcellularLocation>
        <location evidence="1">Membrane</location>
        <topology evidence="1">Single-pass type I membrane protein</topology>
    </subcellularLocation>
</comment>
<dbReference type="GO" id="GO:0004714">
    <property type="term" value="F:transmembrane receptor protein tyrosine kinase activity"/>
    <property type="evidence" value="ECO:0007669"/>
    <property type="project" value="UniProtKB-EC"/>
</dbReference>
<keyword evidence="5" id="KW-0812">Transmembrane</keyword>
<keyword evidence="6" id="KW-0547">Nucleotide-binding</keyword>
<dbReference type="Proteomes" id="UP000678393">
    <property type="component" value="Unassembled WGS sequence"/>
</dbReference>